<dbReference type="InterPro" id="IPR041373">
    <property type="entry name" value="RT_RNaseH"/>
</dbReference>
<keyword evidence="2" id="KW-0548">Nucleotidyltransferase</keyword>
<evidence type="ECO:0000256" key="6">
    <source>
        <dbReference type="ARBA" id="ARBA00022918"/>
    </source>
</evidence>
<feature type="region of interest" description="Disordered" evidence="7">
    <location>
        <begin position="327"/>
        <end position="389"/>
    </location>
</feature>
<dbReference type="CDD" id="cd01647">
    <property type="entry name" value="RT_LTR"/>
    <property type="match status" value="1"/>
</dbReference>
<evidence type="ECO:0000256" key="3">
    <source>
        <dbReference type="ARBA" id="ARBA00022722"/>
    </source>
</evidence>
<evidence type="ECO:0000259" key="9">
    <source>
        <dbReference type="Pfam" id="PF03732"/>
    </source>
</evidence>
<evidence type="ECO:0000259" key="8">
    <source>
        <dbReference type="Pfam" id="PF00078"/>
    </source>
</evidence>
<organism evidence="11 12">
    <name type="scientific">Cucurbita maxima</name>
    <name type="common">Pumpkin</name>
    <name type="synonym">Winter squash</name>
    <dbReference type="NCBI Taxonomy" id="3661"/>
    <lineage>
        <taxon>Eukaryota</taxon>
        <taxon>Viridiplantae</taxon>
        <taxon>Streptophyta</taxon>
        <taxon>Embryophyta</taxon>
        <taxon>Tracheophyta</taxon>
        <taxon>Spermatophyta</taxon>
        <taxon>Magnoliopsida</taxon>
        <taxon>eudicotyledons</taxon>
        <taxon>Gunneridae</taxon>
        <taxon>Pentapetalae</taxon>
        <taxon>rosids</taxon>
        <taxon>fabids</taxon>
        <taxon>Cucurbitales</taxon>
        <taxon>Cucurbitaceae</taxon>
        <taxon>Cucurbiteae</taxon>
        <taxon>Cucurbita</taxon>
    </lineage>
</organism>
<evidence type="ECO:0000256" key="2">
    <source>
        <dbReference type="ARBA" id="ARBA00022695"/>
    </source>
</evidence>
<dbReference type="CDD" id="cd09274">
    <property type="entry name" value="RNase_HI_RT_Ty3"/>
    <property type="match status" value="1"/>
</dbReference>
<dbReference type="OrthoDB" id="1939491at2759"/>
<feature type="compositionally biased region" description="Low complexity" evidence="7">
    <location>
        <begin position="350"/>
        <end position="366"/>
    </location>
</feature>
<dbReference type="GO" id="GO:0016787">
    <property type="term" value="F:hydrolase activity"/>
    <property type="evidence" value="ECO:0007669"/>
    <property type="project" value="UniProtKB-KW"/>
</dbReference>
<dbReference type="PANTHER" id="PTHR37984:SF5">
    <property type="entry name" value="PROTEIN NYNRIN-LIKE"/>
    <property type="match status" value="1"/>
</dbReference>
<keyword evidence="5" id="KW-0378">Hydrolase</keyword>
<dbReference type="Gene3D" id="3.10.10.10">
    <property type="entry name" value="HIV Type 1 Reverse Transcriptase, subunit A, domain 1"/>
    <property type="match status" value="1"/>
</dbReference>
<evidence type="ECO:0000256" key="1">
    <source>
        <dbReference type="ARBA" id="ARBA00022679"/>
    </source>
</evidence>
<dbReference type="AlphaFoldDB" id="A0A6J1IDF7"/>
<dbReference type="InterPro" id="IPR043128">
    <property type="entry name" value="Rev_trsase/Diguanyl_cyclase"/>
</dbReference>
<evidence type="ECO:0000256" key="4">
    <source>
        <dbReference type="ARBA" id="ARBA00022759"/>
    </source>
</evidence>
<dbReference type="GO" id="GO:0003964">
    <property type="term" value="F:RNA-directed DNA polymerase activity"/>
    <property type="evidence" value="ECO:0007669"/>
    <property type="project" value="UniProtKB-KW"/>
</dbReference>
<feature type="region of interest" description="Disordered" evidence="7">
    <location>
        <begin position="72"/>
        <end position="95"/>
    </location>
</feature>
<feature type="domain" description="Reverse transcriptase RNase H-like" evidence="10">
    <location>
        <begin position="849"/>
        <end position="948"/>
    </location>
</feature>
<name>A0A6J1IDF7_CUCMA</name>
<dbReference type="InterPro" id="IPR043502">
    <property type="entry name" value="DNA/RNA_pol_sf"/>
</dbReference>
<keyword evidence="11" id="KW-1185">Reference proteome</keyword>
<proteinExistence type="predicted"/>
<protein>
    <submittedName>
        <fullName evidence="12">Uncharacterized protein LOC111474215</fullName>
    </submittedName>
</protein>
<dbReference type="Pfam" id="PF00078">
    <property type="entry name" value="RVT_1"/>
    <property type="match status" value="1"/>
</dbReference>
<dbReference type="Pfam" id="PF03732">
    <property type="entry name" value="Retrotrans_gag"/>
    <property type="match status" value="1"/>
</dbReference>
<dbReference type="PANTHER" id="PTHR37984">
    <property type="entry name" value="PROTEIN CBG26694"/>
    <property type="match status" value="1"/>
</dbReference>
<accession>A0A6J1IDF7</accession>
<keyword evidence="6" id="KW-0695">RNA-directed DNA polymerase</keyword>
<keyword evidence="3" id="KW-0540">Nuclease</keyword>
<dbReference type="GO" id="GO:0004519">
    <property type="term" value="F:endonuclease activity"/>
    <property type="evidence" value="ECO:0007669"/>
    <property type="project" value="UniProtKB-KW"/>
</dbReference>
<dbReference type="Proteomes" id="UP000504608">
    <property type="component" value="Unplaced"/>
</dbReference>
<dbReference type="InterPro" id="IPR050951">
    <property type="entry name" value="Retrovirus_Pol_polyprotein"/>
</dbReference>
<dbReference type="Gene3D" id="3.30.70.270">
    <property type="match status" value="2"/>
</dbReference>
<dbReference type="FunFam" id="3.30.70.270:FF:000020">
    <property type="entry name" value="Transposon Tf2-6 polyprotein-like Protein"/>
    <property type="match status" value="1"/>
</dbReference>
<gene>
    <name evidence="12" type="primary">LOC111474215</name>
</gene>
<evidence type="ECO:0000256" key="7">
    <source>
        <dbReference type="SAM" id="MobiDB-lite"/>
    </source>
</evidence>
<sequence>MSATKSTPKAQADRLTLIEEKMLFLKEVPDTLHFLEARVTELSEKVVEIDAMGNRLDGLPIAELMFQVTSLEERVAPTSSPKPSGSPDSSVAHKEGRGEEFDVLQNTMMSLFNGLADEFRTTIDDIQERMASMGTRIEVTMKAVENVTAGQTNTGSNKLRFPEPRAFKGNRDAKELENFIFDVEQYFKATTACTDDKKVTVASMYLTDDAKLWWRTKVQDIEDGLCTIDSWEDLKKELRDQFLPENAGHLAMEKLVALKHTGSIRDYVRQFSTLMLDIRGTSEKDKVFFFINGLQPWAKTKLHENKVQTLAAAMACAERLLDYGNEAGSQRRITPAPNTGGKPYKPPSHRNGSPNRPNGGNDRPSGWTDRPPQNNQAGTSRGPYHQRNHPTTPLQCMLCKGPHKVSYCPHRASLTALQVSIQESNDAKVETMLDKKEDQDNPRMGALKFLSALQRKVEPKEIVEKGLIVPFKIGDWTGELDLVVARMDDFDVVLGMEFLLEHKVIPMPLAKCLVVTDRNPTVIPASIKQPGNLRMISIIQLKRGLAREEHTFMAIPLMEVATTEETVPNEINEVLNSYADIMSESLPQTLPPRRAKNAYRMALPELAELRKQLDELLKAGFIRPEKAPYEAPVLFQKKKDGTLHLCIDYRALNKVTVRNKFPLPIISDLFDQLHGAKYFTKLDLLSGYYQVRIAEGDEPQTTCVTRYGAFEFLVMPFSLTNAPATFCTLMNQVFYEYLDQFVIVYLDDIVVYSTTLEEHKVHLKLISMDSDKIKAIQEWKVPTSVSDLRSFLGLANYYRRFVEGFSRRAAPLKELLKKDHPWLWSNDCQMAFEDLKTTMMWGPVLGLVDVTKPFEIETDASDFALGGVLIQEGHPIAFESRKLNDAERRYIVSEKKMLTVVHCLRVWRQYLLGSQFVVKTDNSVICHFFDQPKLTAKQARWQESLAKFDFKFKHKAGKSNQAADALSRKGEHAALCMLAHIHSSKIDGSMRDIIKEHLHKDLSAKAVVELAKARKTRQFWVEGDLLITKGNRLNVQRTGELRKKLIQECHDTLWADTLGGKEHTL</sequence>
<dbReference type="Pfam" id="PF17917">
    <property type="entry name" value="RT_RNaseH"/>
    <property type="match status" value="1"/>
</dbReference>
<feature type="domain" description="Retrotransposon gag" evidence="9">
    <location>
        <begin position="201"/>
        <end position="296"/>
    </location>
</feature>
<keyword evidence="4" id="KW-0255">Endonuclease</keyword>
<dbReference type="CDD" id="cd00303">
    <property type="entry name" value="retropepsin_like"/>
    <property type="match status" value="1"/>
</dbReference>
<reference evidence="12" key="1">
    <citation type="submission" date="2025-08" db="UniProtKB">
        <authorList>
            <consortium name="RefSeq"/>
        </authorList>
    </citation>
    <scope>IDENTIFICATION</scope>
    <source>
        <tissue evidence="12">Young leaves</tissue>
    </source>
</reference>
<evidence type="ECO:0000256" key="5">
    <source>
        <dbReference type="ARBA" id="ARBA00022801"/>
    </source>
</evidence>
<evidence type="ECO:0000313" key="11">
    <source>
        <dbReference type="Proteomes" id="UP000504608"/>
    </source>
</evidence>
<feature type="compositionally biased region" description="Low complexity" evidence="7">
    <location>
        <begin position="77"/>
        <end position="90"/>
    </location>
</feature>
<evidence type="ECO:0000313" key="12">
    <source>
        <dbReference type="RefSeq" id="XP_022975176.1"/>
    </source>
</evidence>
<dbReference type="InterPro" id="IPR005162">
    <property type="entry name" value="Retrotrans_gag_dom"/>
</dbReference>
<dbReference type="InterPro" id="IPR000477">
    <property type="entry name" value="RT_dom"/>
</dbReference>
<feature type="domain" description="Reverse transcriptase" evidence="8">
    <location>
        <begin position="637"/>
        <end position="767"/>
    </location>
</feature>
<dbReference type="SUPFAM" id="SSF56672">
    <property type="entry name" value="DNA/RNA polymerases"/>
    <property type="match status" value="1"/>
</dbReference>
<dbReference type="RefSeq" id="XP_022975176.1">
    <property type="nucleotide sequence ID" value="XM_023119408.1"/>
</dbReference>
<keyword evidence="1" id="KW-0808">Transferase</keyword>
<dbReference type="GeneID" id="111474215"/>
<dbReference type="KEGG" id="cmax:111474215"/>
<evidence type="ECO:0000259" key="10">
    <source>
        <dbReference type="Pfam" id="PF17917"/>
    </source>
</evidence>